<accession>A0A8S5P6J9</accession>
<evidence type="ECO:0000256" key="1">
    <source>
        <dbReference type="SAM" id="Phobius"/>
    </source>
</evidence>
<name>A0A8S5P6J9_9CAUD</name>
<reference evidence="2" key="1">
    <citation type="journal article" date="2021" name="Proc. Natl. Acad. Sci. U.S.A.">
        <title>A Catalog of Tens of Thousands of Viruses from Human Metagenomes Reveals Hidden Associations with Chronic Diseases.</title>
        <authorList>
            <person name="Tisza M.J."/>
            <person name="Buck C.B."/>
        </authorList>
    </citation>
    <scope>NUCLEOTIDE SEQUENCE</scope>
    <source>
        <strain evidence="2">CttEB8</strain>
    </source>
</reference>
<dbReference type="EMBL" id="BK015344">
    <property type="protein sequence ID" value="DAE02280.1"/>
    <property type="molecule type" value="Genomic_DNA"/>
</dbReference>
<evidence type="ECO:0000313" key="2">
    <source>
        <dbReference type="EMBL" id="DAE02280.1"/>
    </source>
</evidence>
<keyword evidence="1" id="KW-0812">Transmembrane</keyword>
<keyword evidence="1" id="KW-0472">Membrane</keyword>
<proteinExistence type="predicted"/>
<feature type="transmembrane region" description="Helical" evidence="1">
    <location>
        <begin position="29"/>
        <end position="52"/>
    </location>
</feature>
<protein>
    <submittedName>
        <fullName evidence="2">Uncharacterized protein</fullName>
    </submittedName>
</protein>
<keyword evidence="1" id="KW-1133">Transmembrane helix</keyword>
<organism evidence="2">
    <name type="scientific">Herelleviridae sp. cttEB8</name>
    <dbReference type="NCBI Taxonomy" id="2825832"/>
    <lineage>
        <taxon>Viruses</taxon>
        <taxon>Duplodnaviria</taxon>
        <taxon>Heunggongvirae</taxon>
        <taxon>Uroviricota</taxon>
        <taxon>Caudoviricetes</taxon>
        <taxon>Herelleviridae</taxon>
    </lineage>
</organism>
<sequence>MKKQLINFFNGRFGKKVLKTKYREWWVRFWYGIGAIICTFLFFGMIQFLSWISDLINYVF</sequence>